<feature type="compositionally biased region" description="Basic and acidic residues" evidence="1">
    <location>
        <begin position="11"/>
        <end position="27"/>
    </location>
</feature>
<organism evidence="2 3">
    <name type="scientific">Pleurostoma richardsiae</name>
    <dbReference type="NCBI Taxonomy" id="41990"/>
    <lineage>
        <taxon>Eukaryota</taxon>
        <taxon>Fungi</taxon>
        <taxon>Dikarya</taxon>
        <taxon>Ascomycota</taxon>
        <taxon>Pezizomycotina</taxon>
        <taxon>Sordariomycetes</taxon>
        <taxon>Sordariomycetidae</taxon>
        <taxon>Calosphaeriales</taxon>
        <taxon>Pleurostomataceae</taxon>
        <taxon>Pleurostoma</taxon>
    </lineage>
</organism>
<proteinExistence type="predicted"/>
<keyword evidence="3" id="KW-1185">Reference proteome</keyword>
<gene>
    <name evidence="2" type="ORF">NKR23_g4363</name>
</gene>
<evidence type="ECO:0000313" key="2">
    <source>
        <dbReference type="EMBL" id="KAJ9149353.1"/>
    </source>
</evidence>
<protein>
    <submittedName>
        <fullName evidence="2">Uncharacterized protein</fullName>
    </submittedName>
</protein>
<reference evidence="2" key="1">
    <citation type="submission" date="2022-07" db="EMBL/GenBank/DDBJ databases">
        <title>Fungi with potential for degradation of polypropylene.</title>
        <authorList>
            <person name="Gostincar C."/>
        </authorList>
    </citation>
    <scope>NUCLEOTIDE SEQUENCE</scope>
    <source>
        <strain evidence="2">EXF-13308</strain>
    </source>
</reference>
<feature type="compositionally biased region" description="Basic and acidic residues" evidence="1">
    <location>
        <begin position="91"/>
        <end position="102"/>
    </location>
</feature>
<feature type="compositionally biased region" description="Polar residues" evidence="1">
    <location>
        <begin position="1"/>
        <end position="10"/>
    </location>
</feature>
<dbReference type="EMBL" id="JANBVO010000010">
    <property type="protein sequence ID" value="KAJ9149353.1"/>
    <property type="molecule type" value="Genomic_DNA"/>
</dbReference>
<evidence type="ECO:0000313" key="3">
    <source>
        <dbReference type="Proteomes" id="UP001174694"/>
    </source>
</evidence>
<dbReference type="Proteomes" id="UP001174694">
    <property type="component" value="Unassembled WGS sequence"/>
</dbReference>
<evidence type="ECO:0000256" key="1">
    <source>
        <dbReference type="SAM" id="MobiDB-lite"/>
    </source>
</evidence>
<accession>A0AA38RVT1</accession>
<sequence>MSGTAPSQDSHAGHSRDLEQESLDSHQHGQATNIIDETSDTYGTKRPDADVGGNAELHGEALKDRIDDAVPKGPKKADPSSGGRVMVGEQGDLHDLAAAKQP</sequence>
<feature type="region of interest" description="Disordered" evidence="1">
    <location>
        <begin position="1"/>
        <end position="102"/>
    </location>
</feature>
<feature type="compositionally biased region" description="Basic and acidic residues" evidence="1">
    <location>
        <begin position="57"/>
        <end position="78"/>
    </location>
</feature>
<name>A0AA38RVT1_9PEZI</name>
<comment type="caution">
    <text evidence="2">The sequence shown here is derived from an EMBL/GenBank/DDBJ whole genome shotgun (WGS) entry which is preliminary data.</text>
</comment>
<dbReference type="AlphaFoldDB" id="A0AA38RVT1"/>
<feature type="compositionally biased region" description="Polar residues" evidence="1">
    <location>
        <begin position="28"/>
        <end position="42"/>
    </location>
</feature>